<dbReference type="EMBL" id="NHOC01000001">
    <property type="protein sequence ID" value="OUM21859.1"/>
    <property type="molecule type" value="Genomic_DNA"/>
</dbReference>
<dbReference type="Pfam" id="PF13740">
    <property type="entry name" value="ACT_6"/>
    <property type="match status" value="1"/>
</dbReference>
<dbReference type="InterPro" id="IPR002912">
    <property type="entry name" value="ACT_dom"/>
</dbReference>
<keyword evidence="4" id="KW-1185">Reference proteome</keyword>
<proteinExistence type="inferred from homology"/>
<sequence>MRAMLTVAGKDRTGVIARISNTLSSHSINIVDVRQNIMGGDLFAMIMLVELENCDISFPALTAQLEADGVELGMKVHLMHEDIFNAMHRI</sequence>
<evidence type="ECO:0000259" key="2">
    <source>
        <dbReference type="PROSITE" id="PS51671"/>
    </source>
</evidence>
<dbReference type="HAMAP" id="MF_01054">
    <property type="entry name" value="UPF0237"/>
    <property type="match status" value="1"/>
</dbReference>
<comment type="similarity">
    <text evidence="1">Belongs to the UPF0237 family.</text>
</comment>
<dbReference type="PANTHER" id="PTHR34875">
    <property type="entry name" value="UPF0237 PROTEIN MJ1558"/>
    <property type="match status" value="1"/>
</dbReference>
<dbReference type="RefSeq" id="WP_087016912.1">
    <property type="nucleotide sequence ID" value="NZ_NHOC01000001.1"/>
</dbReference>
<evidence type="ECO:0000313" key="4">
    <source>
        <dbReference type="Proteomes" id="UP000194903"/>
    </source>
</evidence>
<comment type="caution">
    <text evidence="3">The sequence shown here is derived from an EMBL/GenBank/DDBJ whole genome shotgun (WGS) entry which is preliminary data.</text>
</comment>
<dbReference type="CDD" id="cd04872">
    <property type="entry name" value="ACT_1ZPV"/>
    <property type="match status" value="1"/>
</dbReference>
<dbReference type="PANTHER" id="PTHR34875:SF6">
    <property type="entry name" value="UPF0237 PROTEIN MJ1558"/>
    <property type="match status" value="1"/>
</dbReference>
<dbReference type="Proteomes" id="UP000194903">
    <property type="component" value="Unassembled WGS sequence"/>
</dbReference>
<accession>A0A252F7V9</accession>
<dbReference type="SUPFAM" id="SSF55021">
    <property type="entry name" value="ACT-like"/>
    <property type="match status" value="1"/>
</dbReference>
<name>A0A252F7V9_9FIRM</name>
<dbReference type="InterPro" id="IPR050990">
    <property type="entry name" value="UPF0237/GcvR_regulator"/>
</dbReference>
<dbReference type="InterPro" id="IPR022986">
    <property type="entry name" value="UPF0237_ACT"/>
</dbReference>
<gene>
    <name evidence="3" type="ORF">CBW42_01165</name>
</gene>
<dbReference type="Gene3D" id="3.30.70.260">
    <property type="match status" value="1"/>
</dbReference>
<dbReference type="OrthoDB" id="9803078at2"/>
<dbReference type="NCBIfam" id="NF001220">
    <property type="entry name" value="PRK00194.1"/>
    <property type="match status" value="1"/>
</dbReference>
<dbReference type="AlphaFoldDB" id="A0A252F7V9"/>
<dbReference type="InterPro" id="IPR045865">
    <property type="entry name" value="ACT-like_dom_sf"/>
</dbReference>
<reference evidence="3 4" key="1">
    <citation type="submission" date="2017-05" db="EMBL/GenBank/DDBJ databases">
        <title>Butyricicoccus porcorum sp. nov. a butyrate-producing bacterium from the swine intestinal tract.</title>
        <authorList>
            <person name="Trachsel J."/>
            <person name="Humphrey S."/>
            <person name="Allen H.K."/>
        </authorList>
    </citation>
    <scope>NUCLEOTIDE SEQUENCE [LARGE SCALE GENOMIC DNA]</scope>
    <source>
        <strain evidence="3">BB10</strain>
    </source>
</reference>
<organism evidence="3 4">
    <name type="scientific">Butyricicoccus porcorum</name>
    <dbReference type="NCBI Taxonomy" id="1945634"/>
    <lineage>
        <taxon>Bacteria</taxon>
        <taxon>Bacillati</taxon>
        <taxon>Bacillota</taxon>
        <taxon>Clostridia</taxon>
        <taxon>Eubacteriales</taxon>
        <taxon>Butyricicoccaceae</taxon>
        <taxon>Butyricicoccus</taxon>
    </lineage>
</organism>
<evidence type="ECO:0000313" key="3">
    <source>
        <dbReference type="EMBL" id="OUM21859.1"/>
    </source>
</evidence>
<dbReference type="PROSITE" id="PS51671">
    <property type="entry name" value="ACT"/>
    <property type="match status" value="1"/>
</dbReference>
<protein>
    <recommendedName>
        <fullName evidence="1">UPF0237 protein CBW42_01165</fullName>
    </recommendedName>
</protein>
<feature type="domain" description="ACT" evidence="2">
    <location>
        <begin position="4"/>
        <end position="79"/>
    </location>
</feature>
<evidence type="ECO:0000256" key="1">
    <source>
        <dbReference type="HAMAP-Rule" id="MF_01054"/>
    </source>
</evidence>